<organism evidence="1">
    <name type="scientific">uncultured marine thaumarchaeote KM3_85_E11</name>
    <dbReference type="NCBI Taxonomy" id="1456317"/>
    <lineage>
        <taxon>Archaea</taxon>
        <taxon>Nitrososphaerota</taxon>
        <taxon>environmental samples</taxon>
    </lineage>
</organism>
<accession>A0A075HRY6</accession>
<sequence>MKKKKYRSFTKARKFVRSLKLKNQKEWNEYCKSGKKPDDIPLHPDRVYPKEFTILGDWLGTGRISNQEKSKSWLSYDKASDACKKAGIKTQNEFEEASKNGTLPKGVPTHPEKTYKGKGWIDLGTFLGTGNKYNPKRKYWPYERSRDYVQKLKLKNEDEWREYCKSGKLPTEIPQNPAREYKKEWKDLGDWLGTGRISNQEKSKSFLPLIEAKILARKVAKELGIKTMKDWEVAYQSGKIPSTLPSSLFQVYAKRRRKM</sequence>
<dbReference type="AlphaFoldDB" id="A0A075HRY6"/>
<reference evidence="1" key="1">
    <citation type="journal article" date="2014" name="Genome Biol. Evol.">
        <title>Pangenome evidence for extensive interdomain horizontal transfer affecting lineage core and shell genes in uncultured planktonic thaumarchaeota and euryarchaeota.</title>
        <authorList>
            <person name="Deschamps P."/>
            <person name="Zivanovic Y."/>
            <person name="Moreira D."/>
            <person name="Rodriguez-Valera F."/>
            <person name="Lopez-Garcia P."/>
        </authorList>
    </citation>
    <scope>NUCLEOTIDE SEQUENCE</scope>
</reference>
<name>A0A075HRY6_9ARCH</name>
<evidence type="ECO:0000313" key="1">
    <source>
        <dbReference type="EMBL" id="AIF19121.1"/>
    </source>
</evidence>
<protein>
    <submittedName>
        <fullName evidence="1">Uncharacterized protein</fullName>
    </submittedName>
</protein>
<proteinExistence type="predicted"/>
<dbReference type="EMBL" id="KF901130">
    <property type="protein sequence ID" value="AIF19121.1"/>
    <property type="molecule type" value="Genomic_DNA"/>
</dbReference>
<dbReference type="InterPro" id="IPR028229">
    <property type="entry name" value="Integrase_rpt"/>
</dbReference>
<dbReference type="Pfam" id="PF14882">
    <property type="entry name" value="INT_rpt"/>
    <property type="match status" value="1"/>
</dbReference>